<proteinExistence type="predicted"/>
<evidence type="ECO:0000313" key="1">
    <source>
        <dbReference type="EMBL" id="KAJ9095210.1"/>
    </source>
</evidence>
<comment type="caution">
    <text evidence="1">The sequence shown here is derived from an EMBL/GenBank/DDBJ whole genome shotgun (WGS) entry which is preliminary data.</text>
</comment>
<evidence type="ECO:0000313" key="2">
    <source>
        <dbReference type="Proteomes" id="UP001241377"/>
    </source>
</evidence>
<protein>
    <submittedName>
        <fullName evidence="1">Uncharacterized protein</fullName>
    </submittedName>
</protein>
<name>A0ACC2V7V4_9TREE</name>
<reference evidence="1" key="1">
    <citation type="submission" date="2023-04" db="EMBL/GenBank/DDBJ databases">
        <title>Draft Genome sequencing of Naganishia species isolated from polar environments using Oxford Nanopore Technology.</title>
        <authorList>
            <person name="Leo P."/>
            <person name="Venkateswaran K."/>
        </authorList>
    </citation>
    <scope>NUCLEOTIDE SEQUENCE</scope>
    <source>
        <strain evidence="1">MNA-CCFEE 5261</strain>
    </source>
</reference>
<keyword evidence="2" id="KW-1185">Reference proteome</keyword>
<gene>
    <name evidence="1" type="ORF">QFC19_007665</name>
</gene>
<dbReference type="EMBL" id="JASBWR010000103">
    <property type="protein sequence ID" value="KAJ9095210.1"/>
    <property type="molecule type" value="Genomic_DNA"/>
</dbReference>
<accession>A0ACC2V7V4</accession>
<organism evidence="1 2">
    <name type="scientific">Naganishia cerealis</name>
    <dbReference type="NCBI Taxonomy" id="610337"/>
    <lineage>
        <taxon>Eukaryota</taxon>
        <taxon>Fungi</taxon>
        <taxon>Dikarya</taxon>
        <taxon>Basidiomycota</taxon>
        <taxon>Agaricomycotina</taxon>
        <taxon>Tremellomycetes</taxon>
        <taxon>Filobasidiales</taxon>
        <taxon>Filobasidiaceae</taxon>
        <taxon>Naganishia</taxon>
    </lineage>
</organism>
<sequence>MSIHSRCVGYFYWPENQNCYPKAGWTSDMWTASSTAALRPGSVIGLVGGDCNSFNGGVPPAFRGTCCNAPATDNVDYRTCSNVVSWAEVARLNNVDLLGWDLDQEVPGTLVESEGQCVQNCLDTEG</sequence>
<dbReference type="Proteomes" id="UP001241377">
    <property type="component" value="Unassembled WGS sequence"/>
</dbReference>